<keyword evidence="3" id="KW-1185">Reference proteome</keyword>
<feature type="compositionally biased region" description="Basic residues" evidence="1">
    <location>
        <begin position="1"/>
        <end position="22"/>
    </location>
</feature>
<evidence type="ECO:0000313" key="3">
    <source>
        <dbReference type="Proteomes" id="UP000636918"/>
    </source>
</evidence>
<dbReference type="Proteomes" id="UP000636918">
    <property type="component" value="Unassembled WGS sequence"/>
</dbReference>
<name>A0ABS1LCC9_9ACTN</name>
<evidence type="ECO:0000313" key="2">
    <source>
        <dbReference type="EMBL" id="MBL0749270.1"/>
    </source>
</evidence>
<reference evidence="2 3" key="1">
    <citation type="submission" date="2021-01" db="EMBL/GenBank/DDBJ databases">
        <title>Genome seq and assembly of Nocardiodes sp. G10.</title>
        <authorList>
            <person name="Chhetri G."/>
        </authorList>
    </citation>
    <scope>NUCLEOTIDE SEQUENCE [LARGE SCALE GENOMIC DNA]</scope>
    <source>
        <strain evidence="2 3">G10</strain>
    </source>
</reference>
<gene>
    <name evidence="2" type="ORF">JI751_16740</name>
</gene>
<organism evidence="2 3">
    <name type="scientific">Nocardioides baculatus</name>
    <dbReference type="NCBI Taxonomy" id="2801337"/>
    <lineage>
        <taxon>Bacteria</taxon>
        <taxon>Bacillati</taxon>
        <taxon>Actinomycetota</taxon>
        <taxon>Actinomycetes</taxon>
        <taxon>Propionibacteriales</taxon>
        <taxon>Nocardioidaceae</taxon>
        <taxon>Nocardioides</taxon>
    </lineage>
</organism>
<sequence length="419" mass="46409">MPRSRKRTPRNRSIRQRRRARQQRANAGRRVVATLRPGESLEHLITPEDVEILQKALDAEVRGDATGAWQHHMSGLIVEESLTHHSLRELAVLGDDAPAWMCSRWAVDQSLRWMLVCEDPRCDEIVRLVLAGLHDDQLERLLDDLLALKEYGTLVAATDWVYQQLAAYEYGGLRDFLDVRAEGGLLERLDHIDEWERSAISSYELVGVRDDVIEVRRLSDDVTEELLNLGATTDIGPGAYVVGRVVPTSAWPFAMFESRPLPVDVETARAVGERMSSEGDFGWFWALAEAHGDGRLPSGATCRNTTLWSTDVIPDRGRSTGEPSPRMRDLMNAGLSEYVANCVTVVEVGLIVAEVSGDVGAIASHVTASMIDPRVHDALRHHGVEPGRGPLWRVLAAGTPSPVRERCLELAELSEQAAA</sequence>
<dbReference type="EMBL" id="JAERSG010000005">
    <property type="protein sequence ID" value="MBL0749270.1"/>
    <property type="molecule type" value="Genomic_DNA"/>
</dbReference>
<comment type="caution">
    <text evidence="2">The sequence shown here is derived from an EMBL/GenBank/DDBJ whole genome shotgun (WGS) entry which is preliminary data.</text>
</comment>
<accession>A0ABS1LCC9</accession>
<protein>
    <submittedName>
        <fullName evidence="2">Uncharacterized protein</fullName>
    </submittedName>
</protein>
<proteinExistence type="predicted"/>
<feature type="region of interest" description="Disordered" evidence="1">
    <location>
        <begin position="1"/>
        <end position="28"/>
    </location>
</feature>
<evidence type="ECO:0000256" key="1">
    <source>
        <dbReference type="SAM" id="MobiDB-lite"/>
    </source>
</evidence>